<dbReference type="eggNOG" id="COG4244">
    <property type="taxonomic scope" value="Bacteria"/>
</dbReference>
<organism evidence="4 5">
    <name type="scientific">Ramlibacter tataouinensis (strain ATCC BAA-407 / DSM 14655 / LMG 21543 / TTB310)</name>
    <dbReference type="NCBI Taxonomy" id="365046"/>
    <lineage>
        <taxon>Bacteria</taxon>
        <taxon>Pseudomonadati</taxon>
        <taxon>Pseudomonadota</taxon>
        <taxon>Betaproteobacteria</taxon>
        <taxon>Burkholderiales</taxon>
        <taxon>Comamonadaceae</taxon>
        <taxon>Ramlibacter</taxon>
    </lineage>
</organism>
<dbReference type="InterPro" id="IPR019251">
    <property type="entry name" value="DUF2231_TM"/>
</dbReference>
<feature type="transmembrane region" description="Helical" evidence="2">
    <location>
        <begin position="45"/>
        <end position="69"/>
    </location>
</feature>
<dbReference type="Proteomes" id="UP000008385">
    <property type="component" value="Chromosome"/>
</dbReference>
<reference evidence="4 5" key="2">
    <citation type="journal article" date="2011" name="PLoS ONE">
        <title>The Cyst-Dividing Bacterium Ramlibacter tataouinensis TTB310 Genome Reveals a Well-Stocked Toolbox for Adaptation to a Desert Environment.</title>
        <authorList>
            <person name="De Luca G."/>
            <person name="Barakat M."/>
            <person name="Ortet P."/>
            <person name="Fochesato S."/>
            <person name="Jourlin-Castelli C."/>
            <person name="Ansaldi M."/>
            <person name="Py B."/>
            <person name="Fichant G."/>
            <person name="Coutinho P.M."/>
            <person name="Voulhoux R."/>
            <person name="Bastien O."/>
            <person name="Marechal E."/>
            <person name="Henrissat B."/>
            <person name="Quentin Y."/>
            <person name="Noirot P."/>
            <person name="Filloux A."/>
            <person name="Mejean V."/>
            <person name="Dubow M.S."/>
            <person name="Barras F."/>
            <person name="Barbe V."/>
            <person name="Weissenbach J."/>
            <person name="Mihalcescu I."/>
            <person name="Vermeglio A."/>
            <person name="Achouak W."/>
            <person name="Heulin T."/>
        </authorList>
    </citation>
    <scope>NUCLEOTIDE SEQUENCE [LARGE SCALE GENOMIC DNA]</scope>
    <source>
        <strain evidence="5">ATCC BAA-407 / DSM 14655 / LMG 21543 / TTB310</strain>
    </source>
</reference>
<reference evidence="5" key="1">
    <citation type="submission" date="2006-01" db="EMBL/GenBank/DDBJ databases">
        <title>Genome of the cyst-dividing bacterium Ramlibacter tataouinensis.</title>
        <authorList>
            <person name="Barakat M."/>
            <person name="Ortet P."/>
            <person name="De Luca G."/>
            <person name="Jourlin-Castelli C."/>
            <person name="Ansaldi M."/>
            <person name="Py B."/>
            <person name="Fichant G."/>
            <person name="Coutinho P."/>
            <person name="Voulhoux R."/>
            <person name="Bastien O."/>
            <person name="Roy S."/>
            <person name="Marechal E."/>
            <person name="Henrissat B."/>
            <person name="Quentin Y."/>
            <person name="Noirot P."/>
            <person name="Filloux A."/>
            <person name="Mejean V."/>
            <person name="DuBow M."/>
            <person name="Barras F."/>
            <person name="Heulin T."/>
        </authorList>
    </citation>
    <scope>NUCLEOTIDE SEQUENCE [LARGE SCALE GENOMIC DNA]</scope>
    <source>
        <strain evidence="5">ATCC BAA-407 / DSM 14655 / LMG 21543 / TTB310</strain>
    </source>
</reference>
<evidence type="ECO:0000256" key="2">
    <source>
        <dbReference type="SAM" id="Phobius"/>
    </source>
</evidence>
<dbReference type="AlphaFoldDB" id="F5Y1L6"/>
<dbReference type="HOGENOM" id="CLU_107155_2_1_4"/>
<protein>
    <submittedName>
        <fullName evidence="4">Candidate membrane protein</fullName>
    </submittedName>
</protein>
<dbReference type="KEGG" id="rta:Rta_11810"/>
<evidence type="ECO:0000313" key="4">
    <source>
        <dbReference type="EMBL" id="AEG92267.1"/>
    </source>
</evidence>
<evidence type="ECO:0000313" key="5">
    <source>
        <dbReference type="Proteomes" id="UP000008385"/>
    </source>
</evidence>
<dbReference type="RefSeq" id="WP_013900500.1">
    <property type="nucleotide sequence ID" value="NC_015677.1"/>
</dbReference>
<feature type="transmembrane region" description="Helical" evidence="2">
    <location>
        <begin position="12"/>
        <end position="33"/>
    </location>
</feature>
<keyword evidence="2" id="KW-1133">Transmembrane helix</keyword>
<proteinExistence type="predicted"/>
<feature type="transmembrane region" description="Helical" evidence="2">
    <location>
        <begin position="113"/>
        <end position="134"/>
    </location>
</feature>
<dbReference type="STRING" id="365046.Rta_11810"/>
<feature type="region of interest" description="Disordered" evidence="1">
    <location>
        <begin position="153"/>
        <end position="180"/>
    </location>
</feature>
<feature type="domain" description="DUF2231" evidence="3">
    <location>
        <begin position="9"/>
        <end position="141"/>
    </location>
</feature>
<dbReference type="EMBL" id="CP000245">
    <property type="protein sequence ID" value="AEG92267.1"/>
    <property type="molecule type" value="Genomic_DNA"/>
</dbReference>
<dbReference type="Pfam" id="PF09990">
    <property type="entry name" value="DUF2231"/>
    <property type="match status" value="1"/>
</dbReference>
<keyword evidence="2" id="KW-0812">Transmembrane</keyword>
<evidence type="ECO:0000259" key="3">
    <source>
        <dbReference type="Pfam" id="PF09990"/>
    </source>
</evidence>
<dbReference type="OrthoDB" id="2873672at2"/>
<name>F5Y1L6_RAMTT</name>
<keyword evidence="2" id="KW-0472">Membrane</keyword>
<evidence type="ECO:0000256" key="1">
    <source>
        <dbReference type="SAM" id="MobiDB-lite"/>
    </source>
</evidence>
<keyword evidence="5" id="KW-1185">Reference proteome</keyword>
<sequence>MRSRARLLGHPIHQMLIVFPLGLLATSVVFDLIDLATGTGAFHEVAYWTLAAGLVGALVSAPFGFIDWLHVPRGTRARRVGALHGAGNLVVTALFAGSWLLREPQAEVPALALALSLGGTALALVTAWLGGVLVSRLGVGVYDDAGLDAPSSLHGDYDAQEGTTPPRAGGGKAHARARAH</sequence>
<gene>
    <name evidence="4" type="ordered locus">Rta_11810</name>
</gene>
<accession>F5Y1L6</accession>
<feature type="transmembrane region" description="Helical" evidence="2">
    <location>
        <begin position="81"/>
        <end position="101"/>
    </location>
</feature>